<dbReference type="PANTHER" id="PTHR48475:SF1">
    <property type="entry name" value="RNASE H TYPE-1 DOMAIN-CONTAINING PROTEIN"/>
    <property type="match status" value="1"/>
</dbReference>
<dbReference type="InterPro" id="IPR012337">
    <property type="entry name" value="RNaseH-like_sf"/>
</dbReference>
<dbReference type="RefSeq" id="XP_015970288.1">
    <property type="nucleotide sequence ID" value="XM_016114802.1"/>
</dbReference>
<dbReference type="PANTHER" id="PTHR48475">
    <property type="entry name" value="RIBONUCLEASE H"/>
    <property type="match status" value="1"/>
</dbReference>
<reference evidence="1" key="1">
    <citation type="journal article" date="2016" name="Nat. Genet.">
        <title>The genome sequences of Arachis duranensis and Arachis ipaensis, the diploid ancestors of cultivated peanut.</title>
        <authorList>
            <person name="Bertioli D.J."/>
            <person name="Cannon S.B."/>
            <person name="Froenicke L."/>
            <person name="Huang G."/>
            <person name="Farmer A.D."/>
            <person name="Cannon E.K."/>
            <person name="Liu X."/>
            <person name="Gao D."/>
            <person name="Clevenger J."/>
            <person name="Dash S."/>
            <person name="Ren L."/>
            <person name="Moretzsohn M.C."/>
            <person name="Shirasawa K."/>
            <person name="Huang W."/>
            <person name="Vidigal B."/>
            <person name="Abernathy B."/>
            <person name="Chu Y."/>
            <person name="Niederhuth C.E."/>
            <person name="Umale P."/>
            <person name="Araujo A.C."/>
            <person name="Kozik A."/>
            <person name="Kim K.D."/>
            <person name="Burow M.D."/>
            <person name="Varshney R.K."/>
            <person name="Wang X."/>
            <person name="Zhang X."/>
            <person name="Barkley N."/>
            <person name="Guimaraes P.M."/>
            <person name="Isobe S."/>
            <person name="Guo B."/>
            <person name="Liao B."/>
            <person name="Stalker H.T."/>
            <person name="Schmitz R.J."/>
            <person name="Scheffler B.E."/>
            <person name="Leal-Bertioli S.C."/>
            <person name="Xun X."/>
            <person name="Jackson S.A."/>
            <person name="Michelmore R."/>
            <person name="Ozias-Akins P."/>
        </authorList>
    </citation>
    <scope>NUCLEOTIDE SEQUENCE [LARGE SCALE GENOMIC DNA]</scope>
    <source>
        <strain evidence="1">cv. V14167</strain>
    </source>
</reference>
<protein>
    <submittedName>
        <fullName evidence="2">Uncharacterized protein LOC107493750</fullName>
    </submittedName>
</protein>
<evidence type="ECO:0000313" key="2">
    <source>
        <dbReference type="RefSeq" id="XP_015970288.1"/>
    </source>
</evidence>
<dbReference type="GeneID" id="107493750"/>
<accession>A0A6P4DWF1</accession>
<dbReference type="Proteomes" id="UP000515211">
    <property type="component" value="Chromosome 1"/>
</dbReference>
<dbReference type="SUPFAM" id="SSF53098">
    <property type="entry name" value="Ribonuclease H-like"/>
    <property type="match status" value="1"/>
</dbReference>
<dbReference type="AlphaFoldDB" id="A0A6P4DWF1"/>
<keyword evidence="1" id="KW-1185">Reference proteome</keyword>
<dbReference type="Gene3D" id="3.30.420.10">
    <property type="entry name" value="Ribonuclease H-like superfamily/Ribonuclease H"/>
    <property type="match status" value="1"/>
</dbReference>
<dbReference type="KEGG" id="adu:107493750"/>
<evidence type="ECO:0000313" key="1">
    <source>
        <dbReference type="Proteomes" id="UP000515211"/>
    </source>
</evidence>
<sequence length="125" mass="14608">MVTSTPYYAQSNGQVEATNKIFNNLIKKHVGRKPRSWHKTLIQVLWAYQNFSRGSTNTSLYKLVYGHDAVLPLEINLNTMRVMKQDDLPIEDYWNAMFDEMNELDSEHIMALDNLVHKKKYSSNL</sequence>
<name>A0A6P4DWF1_ARADU</name>
<gene>
    <name evidence="2" type="primary">LOC107493750</name>
</gene>
<reference evidence="2" key="2">
    <citation type="submission" date="2025-08" db="UniProtKB">
        <authorList>
            <consortium name="RefSeq"/>
        </authorList>
    </citation>
    <scope>IDENTIFICATION</scope>
    <source>
        <tissue evidence="2">Whole plant</tissue>
    </source>
</reference>
<dbReference type="InterPro" id="IPR036397">
    <property type="entry name" value="RNaseH_sf"/>
</dbReference>
<proteinExistence type="predicted"/>
<organism evidence="1 2">
    <name type="scientific">Arachis duranensis</name>
    <name type="common">Wild peanut</name>
    <dbReference type="NCBI Taxonomy" id="130453"/>
    <lineage>
        <taxon>Eukaryota</taxon>
        <taxon>Viridiplantae</taxon>
        <taxon>Streptophyta</taxon>
        <taxon>Embryophyta</taxon>
        <taxon>Tracheophyta</taxon>
        <taxon>Spermatophyta</taxon>
        <taxon>Magnoliopsida</taxon>
        <taxon>eudicotyledons</taxon>
        <taxon>Gunneridae</taxon>
        <taxon>Pentapetalae</taxon>
        <taxon>rosids</taxon>
        <taxon>fabids</taxon>
        <taxon>Fabales</taxon>
        <taxon>Fabaceae</taxon>
        <taxon>Papilionoideae</taxon>
        <taxon>50 kb inversion clade</taxon>
        <taxon>dalbergioids sensu lato</taxon>
        <taxon>Dalbergieae</taxon>
        <taxon>Pterocarpus clade</taxon>
        <taxon>Arachis</taxon>
    </lineage>
</organism>
<dbReference type="GO" id="GO:0003676">
    <property type="term" value="F:nucleic acid binding"/>
    <property type="evidence" value="ECO:0007669"/>
    <property type="project" value="InterPro"/>
</dbReference>